<keyword evidence="2" id="KW-1185">Reference proteome</keyword>
<protein>
    <submittedName>
        <fullName evidence="1">Retrovirus-related Pol polyprotein from transposon TNT 1-94</fullName>
    </submittedName>
</protein>
<reference evidence="1 2" key="1">
    <citation type="journal article" date="2018" name="Front. Plant Sci.">
        <title>Red Clover (Trifolium pratense) and Zigzag Clover (T. medium) - A Picture of Genomic Similarities and Differences.</title>
        <authorList>
            <person name="Dluhosova J."/>
            <person name="Istvanek J."/>
            <person name="Nedelnik J."/>
            <person name="Repkova J."/>
        </authorList>
    </citation>
    <scope>NUCLEOTIDE SEQUENCE [LARGE SCALE GENOMIC DNA]</scope>
    <source>
        <strain evidence="2">cv. 10/8</strain>
        <tissue evidence="1">Leaf</tissue>
    </source>
</reference>
<evidence type="ECO:0000313" key="1">
    <source>
        <dbReference type="EMBL" id="MCI33811.1"/>
    </source>
</evidence>
<dbReference type="EMBL" id="LXQA010207693">
    <property type="protein sequence ID" value="MCI33811.1"/>
    <property type="molecule type" value="Genomic_DNA"/>
</dbReference>
<proteinExistence type="predicted"/>
<organism evidence="1 2">
    <name type="scientific">Trifolium medium</name>
    <dbReference type="NCBI Taxonomy" id="97028"/>
    <lineage>
        <taxon>Eukaryota</taxon>
        <taxon>Viridiplantae</taxon>
        <taxon>Streptophyta</taxon>
        <taxon>Embryophyta</taxon>
        <taxon>Tracheophyta</taxon>
        <taxon>Spermatophyta</taxon>
        <taxon>Magnoliopsida</taxon>
        <taxon>eudicotyledons</taxon>
        <taxon>Gunneridae</taxon>
        <taxon>Pentapetalae</taxon>
        <taxon>rosids</taxon>
        <taxon>fabids</taxon>
        <taxon>Fabales</taxon>
        <taxon>Fabaceae</taxon>
        <taxon>Papilionoideae</taxon>
        <taxon>50 kb inversion clade</taxon>
        <taxon>NPAAA clade</taxon>
        <taxon>Hologalegina</taxon>
        <taxon>IRL clade</taxon>
        <taxon>Trifolieae</taxon>
        <taxon>Trifolium</taxon>
    </lineage>
</organism>
<comment type="caution">
    <text evidence="1">The sequence shown here is derived from an EMBL/GenBank/DDBJ whole genome shotgun (WGS) entry which is preliminary data.</text>
</comment>
<dbReference type="Proteomes" id="UP000265520">
    <property type="component" value="Unassembled WGS sequence"/>
</dbReference>
<dbReference type="PANTHER" id="PTHR11439:SF463">
    <property type="entry name" value="REVERSE TRANSCRIPTASE TY1_COPIA-TYPE DOMAIN-CONTAINING PROTEIN"/>
    <property type="match status" value="1"/>
</dbReference>
<accession>A0A392RB51</accession>
<name>A0A392RB51_9FABA</name>
<feature type="non-terminal residue" evidence="1">
    <location>
        <position position="1"/>
    </location>
</feature>
<sequence>CKDSRRSTSGYCFFLGTSLVSWKAKKQVTIARISKSLAPSCQYFTVIIKVPCTLHRILFFMKELNT</sequence>
<dbReference type="PANTHER" id="PTHR11439">
    <property type="entry name" value="GAG-POL-RELATED RETROTRANSPOSON"/>
    <property type="match status" value="1"/>
</dbReference>
<evidence type="ECO:0000313" key="2">
    <source>
        <dbReference type="Proteomes" id="UP000265520"/>
    </source>
</evidence>
<dbReference type="AlphaFoldDB" id="A0A392RB51"/>